<organism evidence="1 2">
    <name type="scientific">Streptantibioticus ferralitis</name>
    <dbReference type="NCBI Taxonomy" id="236510"/>
    <lineage>
        <taxon>Bacteria</taxon>
        <taxon>Bacillati</taxon>
        <taxon>Actinomycetota</taxon>
        <taxon>Actinomycetes</taxon>
        <taxon>Kitasatosporales</taxon>
        <taxon>Streptomycetaceae</taxon>
        <taxon>Streptantibioticus</taxon>
    </lineage>
</organism>
<dbReference type="Proteomes" id="UP001220022">
    <property type="component" value="Unassembled WGS sequence"/>
</dbReference>
<dbReference type="PROSITE" id="PS51257">
    <property type="entry name" value="PROKAR_LIPOPROTEIN"/>
    <property type="match status" value="1"/>
</dbReference>
<dbReference type="EMBL" id="JARHTQ010000007">
    <property type="protein sequence ID" value="MDF2256701.1"/>
    <property type="molecule type" value="Genomic_DNA"/>
</dbReference>
<evidence type="ECO:0000313" key="1">
    <source>
        <dbReference type="EMBL" id="MDF2256701.1"/>
    </source>
</evidence>
<gene>
    <name evidence="1" type="ORF">P2L57_13470</name>
</gene>
<evidence type="ECO:0000313" key="2">
    <source>
        <dbReference type="Proteomes" id="UP001220022"/>
    </source>
</evidence>
<sequence>MASTRGPWCRVHGSRIRAGDTPSANGAALTGCARSGGLRSGVSRSTGHGFIDLCRGCGALLRSCVCGQPHYLHPREKDLWPGLWRREHMANVGLPNPYWPGEVEDRISALRW</sequence>
<reference evidence="1 2" key="1">
    <citation type="submission" date="2023-03" db="EMBL/GenBank/DDBJ databases">
        <title>Draft genome sequence of type strain Streptomyces ferralitis JCM 14344.</title>
        <authorList>
            <person name="Klaysubun C."/>
            <person name="Duangmal K."/>
        </authorList>
    </citation>
    <scope>NUCLEOTIDE SEQUENCE [LARGE SCALE GENOMIC DNA]</scope>
    <source>
        <strain evidence="1 2">JCM 14344</strain>
    </source>
</reference>
<proteinExistence type="predicted"/>
<keyword evidence="2" id="KW-1185">Reference proteome</keyword>
<comment type="caution">
    <text evidence="1">The sequence shown here is derived from an EMBL/GenBank/DDBJ whole genome shotgun (WGS) entry which is preliminary data.</text>
</comment>
<dbReference type="RefSeq" id="WP_275813785.1">
    <property type="nucleotide sequence ID" value="NZ_BAAANM010000001.1"/>
</dbReference>
<accession>A0ABT5YYM9</accession>
<name>A0ABT5YYM9_9ACTN</name>
<protein>
    <submittedName>
        <fullName evidence="1">Uncharacterized protein</fullName>
    </submittedName>
</protein>